<dbReference type="EMBL" id="JARJCW010000019">
    <property type="protein sequence ID" value="KAJ7214359.1"/>
    <property type="molecule type" value="Genomic_DNA"/>
</dbReference>
<dbReference type="EC" id="5.6.2.4" evidence="5"/>
<feature type="domain" description="Helicase ATP-binding" evidence="6">
    <location>
        <begin position="106"/>
        <end position="276"/>
    </location>
</feature>
<dbReference type="PANTHER" id="PTHR13710">
    <property type="entry name" value="DNA HELICASE RECQ FAMILY MEMBER"/>
    <property type="match status" value="1"/>
</dbReference>
<dbReference type="PANTHER" id="PTHR13710:SF154">
    <property type="entry name" value="RECQ HELICASE, PUTATIVE (AFU_ORTHOLOGUE AFUA_6G14720)-RELATED"/>
    <property type="match status" value="1"/>
</dbReference>
<feature type="non-terminal residue" evidence="8">
    <location>
        <position position="446"/>
    </location>
</feature>
<evidence type="ECO:0000259" key="7">
    <source>
        <dbReference type="PROSITE" id="PS51194"/>
    </source>
</evidence>
<keyword evidence="3" id="KW-0067">ATP-binding</keyword>
<evidence type="ECO:0000259" key="6">
    <source>
        <dbReference type="PROSITE" id="PS51192"/>
    </source>
</evidence>
<dbReference type="InterPro" id="IPR001650">
    <property type="entry name" value="Helicase_C-like"/>
</dbReference>
<reference evidence="8" key="1">
    <citation type="submission" date="2023-03" db="EMBL/GenBank/DDBJ databases">
        <title>Massive genome expansion in bonnet fungi (Mycena s.s.) driven by repeated elements and novel gene families across ecological guilds.</title>
        <authorList>
            <consortium name="Lawrence Berkeley National Laboratory"/>
            <person name="Harder C.B."/>
            <person name="Miyauchi S."/>
            <person name="Viragh M."/>
            <person name="Kuo A."/>
            <person name="Thoen E."/>
            <person name="Andreopoulos B."/>
            <person name="Lu D."/>
            <person name="Skrede I."/>
            <person name="Drula E."/>
            <person name="Henrissat B."/>
            <person name="Morin E."/>
            <person name="Kohler A."/>
            <person name="Barry K."/>
            <person name="LaButti K."/>
            <person name="Morin E."/>
            <person name="Salamov A."/>
            <person name="Lipzen A."/>
            <person name="Mereny Z."/>
            <person name="Hegedus B."/>
            <person name="Baldrian P."/>
            <person name="Stursova M."/>
            <person name="Weitz H."/>
            <person name="Taylor A."/>
            <person name="Grigoriev I.V."/>
            <person name="Nagy L.G."/>
            <person name="Martin F."/>
            <person name="Kauserud H."/>
        </authorList>
    </citation>
    <scope>NUCLEOTIDE SEQUENCE</scope>
    <source>
        <strain evidence="8">9144</strain>
    </source>
</reference>
<feature type="non-terminal residue" evidence="8">
    <location>
        <position position="1"/>
    </location>
</feature>
<organism evidence="8 9">
    <name type="scientific">Mycena pura</name>
    <dbReference type="NCBI Taxonomy" id="153505"/>
    <lineage>
        <taxon>Eukaryota</taxon>
        <taxon>Fungi</taxon>
        <taxon>Dikarya</taxon>
        <taxon>Basidiomycota</taxon>
        <taxon>Agaricomycotina</taxon>
        <taxon>Agaricomycetes</taxon>
        <taxon>Agaricomycetidae</taxon>
        <taxon>Agaricales</taxon>
        <taxon>Marasmiineae</taxon>
        <taxon>Mycenaceae</taxon>
        <taxon>Mycena</taxon>
    </lineage>
</organism>
<dbReference type="Proteomes" id="UP001219525">
    <property type="component" value="Unassembled WGS sequence"/>
</dbReference>
<dbReference type="GO" id="GO:0005694">
    <property type="term" value="C:chromosome"/>
    <property type="evidence" value="ECO:0007669"/>
    <property type="project" value="TreeGrafter"/>
</dbReference>
<evidence type="ECO:0000256" key="5">
    <source>
        <dbReference type="ARBA" id="ARBA00034808"/>
    </source>
</evidence>
<dbReference type="GO" id="GO:0009378">
    <property type="term" value="F:four-way junction helicase activity"/>
    <property type="evidence" value="ECO:0007669"/>
    <property type="project" value="TreeGrafter"/>
</dbReference>
<dbReference type="GO" id="GO:0000724">
    <property type="term" value="P:double-strand break repair via homologous recombination"/>
    <property type="evidence" value="ECO:0007669"/>
    <property type="project" value="TreeGrafter"/>
</dbReference>
<dbReference type="GO" id="GO:0016787">
    <property type="term" value="F:hydrolase activity"/>
    <property type="evidence" value="ECO:0007669"/>
    <property type="project" value="UniProtKB-KW"/>
</dbReference>
<feature type="domain" description="Helicase C-terminal" evidence="7">
    <location>
        <begin position="304"/>
        <end position="446"/>
    </location>
</feature>
<dbReference type="GO" id="GO:0005737">
    <property type="term" value="C:cytoplasm"/>
    <property type="evidence" value="ECO:0007669"/>
    <property type="project" value="TreeGrafter"/>
</dbReference>
<name>A0AAD6VML1_9AGAR</name>
<evidence type="ECO:0000256" key="3">
    <source>
        <dbReference type="ARBA" id="ARBA00022840"/>
    </source>
</evidence>
<dbReference type="GO" id="GO:0043138">
    <property type="term" value="F:3'-5' DNA helicase activity"/>
    <property type="evidence" value="ECO:0007669"/>
    <property type="project" value="UniProtKB-EC"/>
</dbReference>
<proteinExistence type="inferred from homology"/>
<dbReference type="Gene3D" id="3.40.50.300">
    <property type="entry name" value="P-loop containing nucleotide triphosphate hydrolases"/>
    <property type="match status" value="2"/>
</dbReference>
<comment type="catalytic activity">
    <reaction evidence="4">
        <text>Couples ATP hydrolysis with the unwinding of duplex DNA by translocating in the 3'-5' direction.</text>
        <dbReference type="EC" id="5.6.2.4"/>
    </reaction>
</comment>
<dbReference type="AlphaFoldDB" id="A0AAD6VML1"/>
<evidence type="ECO:0000256" key="4">
    <source>
        <dbReference type="ARBA" id="ARBA00034617"/>
    </source>
</evidence>
<evidence type="ECO:0000313" key="9">
    <source>
        <dbReference type="Proteomes" id="UP001219525"/>
    </source>
</evidence>
<dbReference type="InterPro" id="IPR027417">
    <property type="entry name" value="P-loop_NTPase"/>
</dbReference>
<evidence type="ECO:0000256" key="1">
    <source>
        <dbReference type="ARBA" id="ARBA00005446"/>
    </source>
</evidence>
<dbReference type="InterPro" id="IPR014001">
    <property type="entry name" value="Helicase_ATP-bd"/>
</dbReference>
<dbReference type="SMART" id="SM00487">
    <property type="entry name" value="DEXDc"/>
    <property type="match status" value="1"/>
</dbReference>
<dbReference type="GO" id="GO:0003676">
    <property type="term" value="F:nucleic acid binding"/>
    <property type="evidence" value="ECO:0007669"/>
    <property type="project" value="InterPro"/>
</dbReference>
<keyword evidence="2" id="KW-0547">Nucleotide-binding</keyword>
<dbReference type="SMART" id="SM00490">
    <property type="entry name" value="HELICc"/>
    <property type="match status" value="1"/>
</dbReference>
<dbReference type="InterPro" id="IPR011545">
    <property type="entry name" value="DEAD/DEAH_box_helicase_dom"/>
</dbReference>
<protein>
    <recommendedName>
        <fullName evidence="5">DNA 3'-5' helicase</fullName>
        <ecNumber evidence="5">5.6.2.4</ecNumber>
    </recommendedName>
</protein>
<sequence>MSVDTPLHTPTAFTEASVVPGTPLPGLFTKTQLRSGYEVTPKALSYRPYSLNSPGIRKQAPAVLSKPAQLNPAQALDPEEWNRLAVHHRLIPAEATLHSFQINVSNRVLMQLGDAVVITPTGSGKSLTWVLPLLARGEGISLVITPFTSLGLEGELLYQNGDVNAIYIYSEQNTTADFELVQEGNMLIVYVCPEMLESPRFAPLVHSKDWAQNISAIYLDEAHLPWEAVTWRPSYSRLHMLRNVLGHNIPLICLSATCPSLARKVLIASAGLHHDYRLYNEGNFRPELSTIILPMKHDTNSFQDIAFVFTDLMKTIIYCDDLELLTKMFWWLNQRAVSMKLPINVVDIVHAGLSMRHQELALASFRSGSTLILLGSSKISAGMNFPGVLRVIQFRVRGLTITGLSQRFGRSARVQGERGCGILLVEPSLLDSDLSVENPGDQDPGQ</sequence>
<comment type="similarity">
    <text evidence="1">Belongs to the helicase family. RecQ subfamily.</text>
</comment>
<dbReference type="Pfam" id="PF00271">
    <property type="entry name" value="Helicase_C"/>
    <property type="match status" value="1"/>
</dbReference>
<dbReference type="Pfam" id="PF00270">
    <property type="entry name" value="DEAD"/>
    <property type="match status" value="1"/>
</dbReference>
<accession>A0AAD6VML1</accession>
<keyword evidence="9" id="KW-1185">Reference proteome</keyword>
<comment type="caution">
    <text evidence="8">The sequence shown here is derived from an EMBL/GenBank/DDBJ whole genome shotgun (WGS) entry which is preliminary data.</text>
</comment>
<keyword evidence="8" id="KW-0378">Hydrolase</keyword>
<dbReference type="SUPFAM" id="SSF52540">
    <property type="entry name" value="P-loop containing nucleoside triphosphate hydrolases"/>
    <property type="match status" value="1"/>
</dbReference>
<evidence type="ECO:0000313" key="8">
    <source>
        <dbReference type="EMBL" id="KAJ7214359.1"/>
    </source>
</evidence>
<dbReference type="PROSITE" id="PS51192">
    <property type="entry name" value="HELICASE_ATP_BIND_1"/>
    <property type="match status" value="1"/>
</dbReference>
<gene>
    <name evidence="8" type="ORF">GGX14DRAFT_610709</name>
</gene>
<dbReference type="PROSITE" id="PS51194">
    <property type="entry name" value="HELICASE_CTER"/>
    <property type="match status" value="1"/>
</dbReference>
<evidence type="ECO:0000256" key="2">
    <source>
        <dbReference type="ARBA" id="ARBA00022741"/>
    </source>
</evidence>
<dbReference type="GO" id="GO:0005524">
    <property type="term" value="F:ATP binding"/>
    <property type="evidence" value="ECO:0007669"/>
    <property type="project" value="UniProtKB-KW"/>
</dbReference>